<organism evidence="3">
    <name type="scientific">viral metagenome</name>
    <dbReference type="NCBI Taxonomy" id="1070528"/>
    <lineage>
        <taxon>unclassified sequences</taxon>
        <taxon>metagenomes</taxon>
        <taxon>organismal metagenomes</taxon>
    </lineage>
</organism>
<evidence type="ECO:0000313" key="3">
    <source>
        <dbReference type="EMBL" id="QHT14292.1"/>
    </source>
</evidence>
<evidence type="ECO:0000256" key="1">
    <source>
        <dbReference type="SAM" id="MobiDB-lite"/>
    </source>
</evidence>
<protein>
    <submittedName>
        <fullName evidence="3">Uncharacterized protein</fullName>
    </submittedName>
</protein>
<feature type="compositionally biased region" description="Low complexity" evidence="1">
    <location>
        <begin position="136"/>
        <end position="146"/>
    </location>
</feature>
<dbReference type="EMBL" id="MN739581">
    <property type="protein sequence ID" value="QHT14292.1"/>
    <property type="molecule type" value="Genomic_DNA"/>
</dbReference>
<feature type="transmembrane region" description="Helical" evidence="2">
    <location>
        <begin position="6"/>
        <end position="23"/>
    </location>
</feature>
<keyword evidence="2" id="KW-0472">Membrane</keyword>
<proteinExistence type="predicted"/>
<name>A0A6C0DD05_9ZZZZ</name>
<keyword evidence="2" id="KW-0812">Transmembrane</keyword>
<feature type="transmembrane region" description="Helical" evidence="2">
    <location>
        <begin position="30"/>
        <end position="47"/>
    </location>
</feature>
<keyword evidence="2" id="KW-1133">Transmembrane helix</keyword>
<reference evidence="3" key="1">
    <citation type="journal article" date="2020" name="Nature">
        <title>Giant virus diversity and host interactions through global metagenomics.</title>
        <authorList>
            <person name="Schulz F."/>
            <person name="Roux S."/>
            <person name="Paez-Espino D."/>
            <person name="Jungbluth S."/>
            <person name="Walsh D.A."/>
            <person name="Denef V.J."/>
            <person name="McMahon K.D."/>
            <person name="Konstantinidis K.T."/>
            <person name="Eloe-Fadrosh E.A."/>
            <person name="Kyrpides N.C."/>
            <person name="Woyke T."/>
        </authorList>
    </citation>
    <scope>NUCLEOTIDE SEQUENCE</scope>
    <source>
        <strain evidence="3">GVMAG-M-3300023174-137</strain>
    </source>
</reference>
<sequence>MYYPAIITLALFAGILVSDIFSGKRANIPEHLVLGLISVSLMAWLSIHNAEIVAWGLLMIPMFILAITFIFVMFDVKLAPPPAATTALITTAPVTTTPTTTGVASNAATTTAPTTITPSACTPKQSTPTALAPNGTPTTVTPSTTC</sequence>
<evidence type="ECO:0000256" key="2">
    <source>
        <dbReference type="SAM" id="Phobius"/>
    </source>
</evidence>
<accession>A0A6C0DD05</accession>
<dbReference type="AlphaFoldDB" id="A0A6C0DD05"/>
<feature type="transmembrane region" description="Helical" evidence="2">
    <location>
        <begin position="53"/>
        <end position="74"/>
    </location>
</feature>
<feature type="region of interest" description="Disordered" evidence="1">
    <location>
        <begin position="120"/>
        <end position="146"/>
    </location>
</feature>